<gene>
    <name evidence="4" type="primary">Lcn15</name>
    <name evidence="4" type="ORF">ALELAT_R01519</name>
</gene>
<accession>A0A7L0WFH8</accession>
<dbReference type="Proteomes" id="UP000562322">
    <property type="component" value="Unassembled WGS sequence"/>
</dbReference>
<keyword evidence="2" id="KW-0732">Signal</keyword>
<evidence type="ECO:0000256" key="1">
    <source>
        <dbReference type="ARBA" id="ARBA00006889"/>
    </source>
</evidence>
<feature type="non-terminal residue" evidence="4">
    <location>
        <position position="1"/>
    </location>
</feature>
<evidence type="ECO:0000256" key="2">
    <source>
        <dbReference type="SAM" id="SignalP"/>
    </source>
</evidence>
<dbReference type="PRINTS" id="PR01254">
    <property type="entry name" value="PGNDSYNTHASE"/>
</dbReference>
<dbReference type="InterPro" id="IPR002345">
    <property type="entry name" value="Lipocalin"/>
</dbReference>
<organism evidence="4 5">
    <name type="scientific">Alectura lathami</name>
    <name type="common">Australian brush turkey</name>
    <dbReference type="NCBI Taxonomy" id="81907"/>
    <lineage>
        <taxon>Eukaryota</taxon>
        <taxon>Metazoa</taxon>
        <taxon>Chordata</taxon>
        <taxon>Craniata</taxon>
        <taxon>Vertebrata</taxon>
        <taxon>Euteleostomi</taxon>
        <taxon>Archelosauria</taxon>
        <taxon>Archosauria</taxon>
        <taxon>Dinosauria</taxon>
        <taxon>Saurischia</taxon>
        <taxon>Theropoda</taxon>
        <taxon>Coelurosauria</taxon>
        <taxon>Aves</taxon>
        <taxon>Neognathae</taxon>
        <taxon>Galloanserae</taxon>
        <taxon>Galliformes</taxon>
        <taxon>Megapodiidae</taxon>
        <taxon>Alectura</taxon>
    </lineage>
</organism>
<dbReference type="EMBL" id="VXAV01006971">
    <property type="protein sequence ID" value="NXL90371.1"/>
    <property type="molecule type" value="Genomic_DNA"/>
</dbReference>
<evidence type="ECO:0000313" key="4">
    <source>
        <dbReference type="EMBL" id="NXL90371.1"/>
    </source>
</evidence>
<dbReference type="SUPFAM" id="SSF50814">
    <property type="entry name" value="Lipocalins"/>
    <property type="match status" value="1"/>
</dbReference>
<name>A0A7L0WFH8_ALELA</name>
<feature type="domain" description="Lipocalin/cytosolic fatty-acid binding" evidence="3">
    <location>
        <begin position="34"/>
        <end position="174"/>
    </location>
</feature>
<feature type="non-terminal residue" evidence="4">
    <location>
        <position position="176"/>
    </location>
</feature>
<dbReference type="PRINTS" id="PR00179">
    <property type="entry name" value="LIPOCALIN"/>
</dbReference>
<dbReference type="InterPro" id="IPR012674">
    <property type="entry name" value="Calycin"/>
</dbReference>
<reference evidence="4 5" key="1">
    <citation type="submission" date="2019-09" db="EMBL/GenBank/DDBJ databases">
        <title>Bird 10,000 Genomes (B10K) Project - Family phase.</title>
        <authorList>
            <person name="Zhang G."/>
        </authorList>
    </citation>
    <scope>NUCLEOTIDE SEQUENCE [LARGE SCALE GENOMIC DNA]</scope>
    <source>
        <strain evidence="4">B10K-DU-001-39</strain>
        <tissue evidence="4">Muscle</tissue>
    </source>
</reference>
<dbReference type="GO" id="GO:0036094">
    <property type="term" value="F:small molecule binding"/>
    <property type="evidence" value="ECO:0007669"/>
    <property type="project" value="InterPro"/>
</dbReference>
<evidence type="ECO:0000313" key="5">
    <source>
        <dbReference type="Proteomes" id="UP000562322"/>
    </source>
</evidence>
<dbReference type="PANTHER" id="PTHR11430">
    <property type="entry name" value="LIPOCALIN"/>
    <property type="match status" value="1"/>
</dbReference>
<dbReference type="PANTHER" id="PTHR11430:SF77">
    <property type="entry name" value="LIPOCALIN-LIKE 1 PROTEIN"/>
    <property type="match status" value="1"/>
</dbReference>
<comment type="caution">
    <text evidence="4">The sequence shown here is derived from an EMBL/GenBank/DDBJ whole genome shotgun (WGS) entry which is preliminary data.</text>
</comment>
<comment type="similarity">
    <text evidence="1">Belongs to the calycin superfamily. Lipocalin family.</text>
</comment>
<sequence>MAAVLPSLVLALLCLLQAGAEVPVQPNFDTEKFAGTWHVSAAVSNCPVFLRMKDSMKSSVATISFTPEGHMTMEAVFPVQEECQKVKMQFQQSGQAGHYTSTEKQEKKDVRVVDTDYEHYAIVYTLRDGDQEHSTTLQLYTREHDMSPHLLQSFKELSHSMGLTEDMLAILPQSGE</sequence>
<feature type="signal peptide" evidence="2">
    <location>
        <begin position="1"/>
        <end position="20"/>
    </location>
</feature>
<dbReference type="InterPro" id="IPR000566">
    <property type="entry name" value="Lipocln_cytosolic_FA-bd_dom"/>
</dbReference>
<protein>
    <submittedName>
        <fullName evidence="4">LCN15 protein</fullName>
    </submittedName>
</protein>
<proteinExistence type="inferred from homology"/>
<dbReference type="Gene3D" id="2.40.128.20">
    <property type="match status" value="1"/>
</dbReference>
<dbReference type="OrthoDB" id="9627583at2759"/>
<dbReference type="AlphaFoldDB" id="A0A7L0WFH8"/>
<dbReference type="Pfam" id="PF00061">
    <property type="entry name" value="Lipocalin"/>
    <property type="match status" value="1"/>
</dbReference>
<keyword evidence="5" id="KW-1185">Reference proteome</keyword>
<feature type="chain" id="PRO_5029488752" evidence="2">
    <location>
        <begin position="21"/>
        <end position="176"/>
    </location>
</feature>
<evidence type="ECO:0000259" key="3">
    <source>
        <dbReference type="Pfam" id="PF00061"/>
    </source>
</evidence>